<dbReference type="InterPro" id="IPR006099">
    <property type="entry name" value="MeMalonylCoA_mutase_a/b_cat"/>
</dbReference>
<dbReference type="SUPFAM" id="SSF51703">
    <property type="entry name" value="Cobalamin (vitamin B12)-dependent enzymes"/>
    <property type="match status" value="1"/>
</dbReference>
<proteinExistence type="predicted"/>
<accession>X1L7M1</accession>
<feature type="domain" description="Methylmalonyl-CoA mutase alpha/beta chain catalytic" evidence="1">
    <location>
        <begin position="1"/>
        <end position="119"/>
    </location>
</feature>
<dbReference type="GO" id="GO:0031419">
    <property type="term" value="F:cobalamin binding"/>
    <property type="evidence" value="ECO:0007669"/>
    <property type="project" value="InterPro"/>
</dbReference>
<sequence length="127" mass="14908">VKVVASGWLHNKVLRHIEREQKMIADGEIKVVGRNYFRAPDLKMPDIWVHEYDENIARQMRDKLARLRQRRDNEKASSCLEALKEACKRGDNVMEYTLECARADVTEGEMRRAFAEAFGSWKPPIYR</sequence>
<dbReference type="Gene3D" id="3.20.20.240">
    <property type="entry name" value="Methylmalonyl-CoA mutase"/>
    <property type="match status" value="1"/>
</dbReference>
<protein>
    <recommendedName>
        <fullName evidence="1">Methylmalonyl-CoA mutase alpha/beta chain catalytic domain-containing protein</fullName>
    </recommendedName>
</protein>
<organism evidence="2">
    <name type="scientific">marine sediment metagenome</name>
    <dbReference type="NCBI Taxonomy" id="412755"/>
    <lineage>
        <taxon>unclassified sequences</taxon>
        <taxon>metagenomes</taxon>
        <taxon>ecological metagenomes</taxon>
    </lineage>
</organism>
<dbReference type="AlphaFoldDB" id="X1L7M1"/>
<reference evidence="2" key="1">
    <citation type="journal article" date="2014" name="Front. Microbiol.">
        <title>High frequency of phylogenetically diverse reductive dehalogenase-homologous genes in deep subseafloor sedimentary metagenomes.</title>
        <authorList>
            <person name="Kawai M."/>
            <person name="Futagami T."/>
            <person name="Toyoda A."/>
            <person name="Takaki Y."/>
            <person name="Nishi S."/>
            <person name="Hori S."/>
            <person name="Arai W."/>
            <person name="Tsubouchi T."/>
            <person name="Morono Y."/>
            <person name="Uchiyama I."/>
            <person name="Ito T."/>
            <person name="Fujiyama A."/>
            <person name="Inagaki F."/>
            <person name="Takami H."/>
        </authorList>
    </citation>
    <scope>NUCLEOTIDE SEQUENCE</scope>
    <source>
        <strain evidence="2">Expedition CK06-06</strain>
    </source>
</reference>
<name>X1L7M1_9ZZZZ</name>
<dbReference type="Pfam" id="PF01642">
    <property type="entry name" value="MM_CoA_mutase"/>
    <property type="match status" value="1"/>
</dbReference>
<gene>
    <name evidence="2" type="ORF">S06H3_02560</name>
</gene>
<evidence type="ECO:0000259" key="1">
    <source>
        <dbReference type="Pfam" id="PF01642"/>
    </source>
</evidence>
<dbReference type="InterPro" id="IPR016176">
    <property type="entry name" value="Cbl-dep_enz_cat"/>
</dbReference>
<comment type="caution">
    <text evidence="2">The sequence shown here is derived from an EMBL/GenBank/DDBJ whole genome shotgun (WGS) entry which is preliminary data.</text>
</comment>
<evidence type="ECO:0000313" key="2">
    <source>
        <dbReference type="EMBL" id="GAI01881.1"/>
    </source>
</evidence>
<dbReference type="GO" id="GO:0016866">
    <property type="term" value="F:intramolecular transferase activity"/>
    <property type="evidence" value="ECO:0007669"/>
    <property type="project" value="InterPro"/>
</dbReference>
<dbReference type="PANTHER" id="PTHR48101:SF3">
    <property type="entry name" value="COENZYME B12-DEPENDENT MUTASE"/>
    <property type="match status" value="1"/>
</dbReference>
<feature type="non-terminal residue" evidence="2">
    <location>
        <position position="1"/>
    </location>
</feature>
<dbReference type="PANTHER" id="PTHR48101">
    <property type="entry name" value="METHYLMALONYL-COA MUTASE, MITOCHONDRIAL-RELATED"/>
    <property type="match status" value="1"/>
</dbReference>
<dbReference type="EMBL" id="BARV01000761">
    <property type="protein sequence ID" value="GAI01881.1"/>
    <property type="molecule type" value="Genomic_DNA"/>
</dbReference>